<evidence type="ECO:0000313" key="6">
    <source>
        <dbReference type="EMBL" id="TKH05957.1"/>
    </source>
</evidence>
<name>A0A9X8ZCX3_9BACI</name>
<keyword evidence="2 4" id="KW-0808">Transferase</keyword>
<comment type="similarity">
    <text evidence="1 4">Belongs to the carbohydrate kinase PfkB family.</text>
</comment>
<dbReference type="InterPro" id="IPR002173">
    <property type="entry name" value="Carboh/pur_kinase_PfkB_CS"/>
</dbReference>
<evidence type="ECO:0000256" key="1">
    <source>
        <dbReference type="ARBA" id="ARBA00010688"/>
    </source>
</evidence>
<dbReference type="RefSeq" id="WP_137018345.1">
    <property type="nucleotide sequence ID" value="NZ_SZNS01000033.1"/>
</dbReference>
<dbReference type="AlphaFoldDB" id="A0A9X8ZCX3"/>
<dbReference type="GO" id="GO:0006000">
    <property type="term" value="P:fructose metabolic process"/>
    <property type="evidence" value="ECO:0007669"/>
    <property type="project" value="UniProtKB-ARBA"/>
</dbReference>
<dbReference type="Gene3D" id="3.40.1190.20">
    <property type="match status" value="1"/>
</dbReference>
<dbReference type="PROSITE" id="PS00584">
    <property type="entry name" value="PFKB_KINASES_2"/>
    <property type="match status" value="1"/>
</dbReference>
<dbReference type="OrthoDB" id="9813569at2"/>
<dbReference type="GO" id="GO:0008865">
    <property type="term" value="F:fructokinase activity"/>
    <property type="evidence" value="ECO:0007669"/>
    <property type="project" value="UniProtKB-ARBA"/>
</dbReference>
<sequence>MKKVFCIGETLIDFIPIQKEKSLKEVTGFERVAGGAPMNVAIAIAKYGGNSVMLTKIANDNFGDYLMDVLQGNDVDTSYIIRSDEGETGLAFVSVDNVGERSFNFYRKNTADLLLSPDEVKSEWFNQGDLLHFCSVDLVESPMKQTHIKVIDEFRKIGGIVSFDPNVRLPLWPDEESCRRTILNFLPLADIVKVSDEELYFITNNNKEKEAIKSLFVGSVKVVVYTKGSDGANIYLKNGEEYENKGFKVIVSDTTGAGDAFIGGFLSELVSLEVTNENLCERVSENHQRLLTFANASGALTASVKGAIQAAPGKRHVLNFISTQRATTKRRENEIL</sequence>
<evidence type="ECO:0000256" key="3">
    <source>
        <dbReference type="ARBA" id="ARBA00022777"/>
    </source>
</evidence>
<organism evidence="6 7">
    <name type="scientific">Peribacillus simplex</name>
    <dbReference type="NCBI Taxonomy" id="1478"/>
    <lineage>
        <taxon>Bacteria</taxon>
        <taxon>Bacillati</taxon>
        <taxon>Bacillota</taxon>
        <taxon>Bacilli</taxon>
        <taxon>Bacillales</taxon>
        <taxon>Bacillaceae</taxon>
        <taxon>Peribacillus</taxon>
    </lineage>
</organism>
<evidence type="ECO:0000259" key="5">
    <source>
        <dbReference type="Pfam" id="PF00294"/>
    </source>
</evidence>
<dbReference type="PRINTS" id="PR00990">
    <property type="entry name" value="RIBOKINASE"/>
</dbReference>
<dbReference type="Pfam" id="PF00294">
    <property type="entry name" value="PfkB"/>
    <property type="match status" value="1"/>
</dbReference>
<protein>
    <submittedName>
        <fullName evidence="6">Carbohydrate kinase</fullName>
    </submittedName>
</protein>
<dbReference type="InterPro" id="IPR002139">
    <property type="entry name" value="Ribo/fructo_kinase"/>
</dbReference>
<dbReference type="InterPro" id="IPR029056">
    <property type="entry name" value="Ribokinase-like"/>
</dbReference>
<reference evidence="6 7" key="1">
    <citation type="journal article" date="2019" name="Environ. Microbiol.">
        <title>An active ?-lactamase is a part of an orchestrated cell wall stress resistance network of Bacillus subtilis and related rhizosphere species.</title>
        <authorList>
            <person name="Bucher T."/>
            <person name="Keren-Paz A."/>
            <person name="Hausser J."/>
            <person name="Olender T."/>
            <person name="Cytryn E."/>
            <person name="Kolodkin-Gal I."/>
        </authorList>
    </citation>
    <scope>NUCLEOTIDE SEQUENCE [LARGE SCALE GENOMIC DNA]</scope>
    <source>
        <strain evidence="6 7">I4</strain>
    </source>
</reference>
<evidence type="ECO:0000256" key="2">
    <source>
        <dbReference type="ARBA" id="ARBA00022679"/>
    </source>
</evidence>
<dbReference type="CDD" id="cd01167">
    <property type="entry name" value="bac_FRK"/>
    <property type="match status" value="1"/>
</dbReference>
<dbReference type="InterPro" id="IPR011611">
    <property type="entry name" value="PfkB_dom"/>
</dbReference>
<evidence type="ECO:0000256" key="4">
    <source>
        <dbReference type="RuleBase" id="RU003704"/>
    </source>
</evidence>
<accession>A0A9X8ZCX3</accession>
<dbReference type="InterPro" id="IPR050306">
    <property type="entry name" value="PfkB_Carbo_kinase"/>
</dbReference>
<dbReference type="PANTHER" id="PTHR43085:SF54">
    <property type="entry name" value="PUTATIVE-RELATED"/>
    <property type="match status" value="1"/>
</dbReference>
<proteinExistence type="inferred from homology"/>
<evidence type="ECO:0000313" key="7">
    <source>
        <dbReference type="Proteomes" id="UP000309170"/>
    </source>
</evidence>
<dbReference type="EMBL" id="SZNT01000562">
    <property type="protein sequence ID" value="TKH05957.1"/>
    <property type="molecule type" value="Genomic_DNA"/>
</dbReference>
<dbReference type="SUPFAM" id="SSF53613">
    <property type="entry name" value="Ribokinase-like"/>
    <property type="match status" value="1"/>
</dbReference>
<dbReference type="Proteomes" id="UP000309170">
    <property type="component" value="Unassembled WGS sequence"/>
</dbReference>
<keyword evidence="3 4" id="KW-0418">Kinase</keyword>
<gene>
    <name evidence="6" type="ORF">FC678_23815</name>
</gene>
<feature type="domain" description="Carbohydrate kinase PfkB" evidence="5">
    <location>
        <begin position="1"/>
        <end position="311"/>
    </location>
</feature>
<comment type="caution">
    <text evidence="6">The sequence shown here is derived from an EMBL/GenBank/DDBJ whole genome shotgun (WGS) entry which is preliminary data.</text>
</comment>
<dbReference type="PANTHER" id="PTHR43085">
    <property type="entry name" value="HEXOKINASE FAMILY MEMBER"/>
    <property type="match status" value="1"/>
</dbReference>